<keyword evidence="14 23" id="KW-0460">Magnesium</keyword>
<keyword evidence="12 24" id="KW-0418">Kinase</keyword>
<dbReference type="RefSeq" id="WP_088824290.1">
    <property type="nucleotide sequence ID" value="NZ_FZLN01000005.1"/>
</dbReference>
<evidence type="ECO:0000256" key="1">
    <source>
        <dbReference type="ARBA" id="ARBA00004429"/>
    </source>
</evidence>
<gene>
    <name evidence="25" type="ORF">SAMN05444584_2102</name>
</gene>
<keyword evidence="17 24" id="KW-0472">Membrane</keyword>
<feature type="transmembrane region" description="Helical" evidence="24">
    <location>
        <begin position="105"/>
        <end position="123"/>
    </location>
</feature>
<dbReference type="GO" id="GO:0004143">
    <property type="term" value="F:ATP-dependent diacylglycerol kinase activity"/>
    <property type="evidence" value="ECO:0007669"/>
    <property type="project" value="UniProtKB-EC"/>
</dbReference>
<evidence type="ECO:0000256" key="8">
    <source>
        <dbReference type="ARBA" id="ARBA00022679"/>
    </source>
</evidence>
<evidence type="ECO:0000256" key="24">
    <source>
        <dbReference type="RuleBase" id="RU363065"/>
    </source>
</evidence>
<comment type="similarity">
    <text evidence="2 24">Belongs to the bacterial diacylglycerol kinase family.</text>
</comment>
<comment type="cofactor">
    <cofactor evidence="23">
        <name>Mg(2+)</name>
        <dbReference type="ChEBI" id="CHEBI:18420"/>
    </cofactor>
    <text evidence="23">Mn(2+), Zn(2+), Cd(2+) and Co(2+) support activity to lesser extents.</text>
</comment>
<feature type="binding site" evidence="22">
    <location>
        <position position="15"/>
    </location>
    <ligand>
        <name>ATP</name>
        <dbReference type="ChEBI" id="CHEBI:30616"/>
    </ligand>
</feature>
<dbReference type="Pfam" id="PF01219">
    <property type="entry name" value="DAGK_prokar"/>
    <property type="match status" value="1"/>
</dbReference>
<evidence type="ECO:0000256" key="14">
    <source>
        <dbReference type="ARBA" id="ARBA00022842"/>
    </source>
</evidence>
<evidence type="ECO:0000256" key="10">
    <source>
        <dbReference type="ARBA" id="ARBA00022723"/>
    </source>
</evidence>
<feature type="binding site" evidence="22">
    <location>
        <position position="22"/>
    </location>
    <ligand>
        <name>ATP</name>
        <dbReference type="ChEBI" id="CHEBI:30616"/>
    </ligand>
</feature>
<dbReference type="GO" id="GO:0005886">
    <property type="term" value="C:plasma membrane"/>
    <property type="evidence" value="ECO:0007669"/>
    <property type="project" value="UniProtKB-SubCell"/>
</dbReference>
<keyword evidence="10 23" id="KW-0479">Metal-binding</keyword>
<dbReference type="EMBL" id="FZLN01000005">
    <property type="protein sequence ID" value="SNQ30117.1"/>
    <property type="molecule type" value="Genomic_DNA"/>
</dbReference>
<name>A0A217EID4_9GAMM</name>
<keyword evidence="26" id="KW-1185">Reference proteome</keyword>
<evidence type="ECO:0000256" key="12">
    <source>
        <dbReference type="ARBA" id="ARBA00022777"/>
    </source>
</evidence>
<feature type="binding site" evidence="22">
    <location>
        <begin position="100"/>
        <end position="101"/>
    </location>
    <ligand>
        <name>ATP</name>
        <dbReference type="ChEBI" id="CHEBI:30616"/>
    </ligand>
</feature>
<accession>A0A217EID4</accession>
<keyword evidence="19 24" id="KW-1208">Phospholipid metabolism</keyword>
<dbReference type="InterPro" id="IPR036945">
    <property type="entry name" value="DAGK_sf"/>
</dbReference>
<keyword evidence="6" id="KW-0444">Lipid biosynthesis</keyword>
<keyword evidence="16 24" id="KW-0443">Lipid metabolism</keyword>
<comment type="catalytic activity">
    <reaction evidence="24">
        <text>a 1,2-diacyl-sn-glycerol + ATP = a 1,2-diacyl-sn-glycero-3-phosphate + ADP + H(+)</text>
        <dbReference type="Rhea" id="RHEA:10272"/>
        <dbReference type="ChEBI" id="CHEBI:15378"/>
        <dbReference type="ChEBI" id="CHEBI:17815"/>
        <dbReference type="ChEBI" id="CHEBI:30616"/>
        <dbReference type="ChEBI" id="CHEBI:58608"/>
        <dbReference type="ChEBI" id="CHEBI:456216"/>
        <dbReference type="EC" id="2.7.1.107"/>
    </reaction>
</comment>
<feature type="binding site" evidence="21">
    <location>
        <position position="15"/>
    </location>
    <ligand>
        <name>substrate</name>
    </ligand>
</feature>
<keyword evidence="15 24" id="KW-1133">Transmembrane helix</keyword>
<evidence type="ECO:0000256" key="20">
    <source>
        <dbReference type="PIRSR" id="PIRSR600829-1"/>
    </source>
</evidence>
<feature type="binding site" evidence="22">
    <location>
        <position position="82"/>
    </location>
    <ligand>
        <name>ATP</name>
        <dbReference type="ChEBI" id="CHEBI:30616"/>
    </ligand>
</feature>
<feature type="binding site" evidence="23">
    <location>
        <position position="34"/>
    </location>
    <ligand>
        <name>a divalent metal cation</name>
        <dbReference type="ChEBI" id="CHEBI:60240"/>
    </ligand>
</feature>
<feature type="binding site" evidence="21">
    <location>
        <position position="104"/>
    </location>
    <ligand>
        <name>substrate</name>
    </ligand>
</feature>
<dbReference type="CDD" id="cd14264">
    <property type="entry name" value="DAGK_IM"/>
    <property type="match status" value="1"/>
</dbReference>
<evidence type="ECO:0000256" key="17">
    <source>
        <dbReference type="ARBA" id="ARBA00023136"/>
    </source>
</evidence>
<protein>
    <recommendedName>
        <fullName evidence="4 24">Diacylglycerol kinase</fullName>
        <ecNumber evidence="3 24">2.7.1.107</ecNumber>
    </recommendedName>
</protein>
<evidence type="ECO:0000256" key="9">
    <source>
        <dbReference type="ARBA" id="ARBA00022692"/>
    </source>
</evidence>
<evidence type="ECO:0000256" key="16">
    <source>
        <dbReference type="ARBA" id="ARBA00023098"/>
    </source>
</evidence>
<keyword evidence="9 24" id="KW-0812">Transmembrane</keyword>
<evidence type="ECO:0000256" key="15">
    <source>
        <dbReference type="ARBA" id="ARBA00022989"/>
    </source>
</evidence>
<evidence type="ECO:0000256" key="2">
    <source>
        <dbReference type="ARBA" id="ARBA00005967"/>
    </source>
</evidence>
<evidence type="ECO:0000256" key="4">
    <source>
        <dbReference type="ARBA" id="ARBA00017575"/>
    </source>
</evidence>
<feature type="binding site" evidence="23">
    <location>
        <position position="82"/>
    </location>
    <ligand>
        <name>a divalent metal cation</name>
        <dbReference type="ChEBI" id="CHEBI:60240"/>
    </ligand>
</feature>
<dbReference type="EC" id="2.7.1.107" evidence="3 24"/>
<evidence type="ECO:0000256" key="18">
    <source>
        <dbReference type="ARBA" id="ARBA00023209"/>
    </source>
</evidence>
<dbReference type="PANTHER" id="PTHR34299:SF1">
    <property type="entry name" value="DIACYLGLYCEROL KINASE"/>
    <property type="match status" value="1"/>
</dbReference>
<evidence type="ECO:0000313" key="25">
    <source>
        <dbReference type="EMBL" id="SNQ30117.1"/>
    </source>
</evidence>
<keyword evidence="13 22" id="KW-0067">ATP-binding</keyword>
<evidence type="ECO:0000313" key="26">
    <source>
        <dbReference type="Proteomes" id="UP000243463"/>
    </source>
</evidence>
<keyword evidence="8 24" id="KW-0808">Transferase</keyword>
<evidence type="ECO:0000256" key="22">
    <source>
        <dbReference type="PIRSR" id="PIRSR600829-3"/>
    </source>
</evidence>
<organism evidence="25 26">
    <name type="scientific">Acinetobacter apis</name>
    <dbReference type="NCBI Taxonomy" id="1229165"/>
    <lineage>
        <taxon>Bacteria</taxon>
        <taxon>Pseudomonadati</taxon>
        <taxon>Pseudomonadota</taxon>
        <taxon>Gammaproteobacteria</taxon>
        <taxon>Moraxellales</taxon>
        <taxon>Moraxellaceae</taxon>
        <taxon>Acinetobacter</taxon>
    </lineage>
</organism>
<feature type="binding site" evidence="21">
    <location>
        <position position="75"/>
    </location>
    <ligand>
        <name>substrate</name>
    </ligand>
</feature>
<dbReference type="InterPro" id="IPR033718">
    <property type="entry name" value="DAGK_prok"/>
</dbReference>
<keyword evidence="7 24" id="KW-0997">Cell inner membrane</keyword>
<reference evidence="26" key="1">
    <citation type="submission" date="2017-06" db="EMBL/GenBank/DDBJ databases">
        <authorList>
            <person name="Varghese N."/>
            <person name="Submissions S."/>
        </authorList>
    </citation>
    <scope>NUCLEOTIDE SEQUENCE [LARGE SCALE GENOMIC DNA]</scope>
    <source>
        <strain evidence="26">ANC 5114</strain>
    </source>
</reference>
<feature type="active site" description="Proton acceptor" evidence="20">
    <location>
        <position position="75"/>
    </location>
</feature>
<evidence type="ECO:0000256" key="7">
    <source>
        <dbReference type="ARBA" id="ARBA00022519"/>
    </source>
</evidence>
<dbReference type="OrthoDB" id="9796011at2"/>
<sequence>MTIYSPLKGKTGYKRIFNALFYSISGLRCAFKYEAAFRQIILLNVFLIPLSLCLDISKVEHILLIIIGLNAIVIELFNSAIEAAIDRISLEHHPLSKIAKDMGSAAQLIALLIICVGWAGVLLF</sequence>
<evidence type="ECO:0000256" key="23">
    <source>
        <dbReference type="PIRSR" id="PIRSR600829-4"/>
    </source>
</evidence>
<feature type="binding site" evidence="22">
    <location>
        <begin position="91"/>
        <end position="93"/>
    </location>
    <ligand>
        <name>ATP</name>
        <dbReference type="ChEBI" id="CHEBI:30616"/>
    </ligand>
</feature>
<evidence type="ECO:0000256" key="11">
    <source>
        <dbReference type="ARBA" id="ARBA00022741"/>
    </source>
</evidence>
<dbReference type="PANTHER" id="PTHR34299">
    <property type="entry name" value="DIACYLGLYCEROL KINASE"/>
    <property type="match status" value="1"/>
</dbReference>
<proteinExistence type="inferred from homology"/>
<dbReference type="Gene3D" id="1.10.287.3610">
    <property type="match status" value="1"/>
</dbReference>
<keyword evidence="11 22" id="KW-0547">Nucleotide-binding</keyword>
<evidence type="ECO:0000256" key="6">
    <source>
        <dbReference type="ARBA" id="ARBA00022516"/>
    </source>
</evidence>
<dbReference type="GO" id="GO:0005524">
    <property type="term" value="F:ATP binding"/>
    <property type="evidence" value="ECO:0007669"/>
    <property type="project" value="UniProtKB-KW"/>
</dbReference>
<feature type="binding site" evidence="22">
    <location>
        <position position="34"/>
    </location>
    <ligand>
        <name>ATP</name>
        <dbReference type="ChEBI" id="CHEBI:30616"/>
    </ligand>
</feature>
<dbReference type="AlphaFoldDB" id="A0A217EID4"/>
<comment type="subcellular location">
    <subcellularLocation>
        <location evidence="1 24">Cell inner membrane</location>
        <topology evidence="1 24">Multi-pass membrane protein</topology>
    </subcellularLocation>
</comment>
<evidence type="ECO:0000256" key="19">
    <source>
        <dbReference type="ARBA" id="ARBA00023264"/>
    </source>
</evidence>
<evidence type="ECO:0000256" key="13">
    <source>
        <dbReference type="ARBA" id="ARBA00022840"/>
    </source>
</evidence>
<dbReference type="GO" id="GO:0046872">
    <property type="term" value="F:metal ion binding"/>
    <property type="evidence" value="ECO:0007669"/>
    <property type="project" value="UniProtKB-KW"/>
</dbReference>
<dbReference type="InterPro" id="IPR000829">
    <property type="entry name" value="DAGK"/>
</dbReference>
<feature type="transmembrane region" description="Helical" evidence="24">
    <location>
        <begin position="61"/>
        <end position="85"/>
    </location>
</feature>
<dbReference type="GO" id="GO:0006654">
    <property type="term" value="P:phosphatidic acid biosynthetic process"/>
    <property type="evidence" value="ECO:0007669"/>
    <property type="project" value="InterPro"/>
</dbReference>
<evidence type="ECO:0000256" key="5">
    <source>
        <dbReference type="ARBA" id="ARBA00022475"/>
    </source>
</evidence>
<evidence type="ECO:0000256" key="3">
    <source>
        <dbReference type="ARBA" id="ARBA00012133"/>
    </source>
</evidence>
<comment type="function">
    <text evidence="24">Catalyzes the ATP-dependent phosphorylation of sn-l,2-diacylglycerol (DAG) to phosphatidic acid. Involved in the recycling of diacylglycerol produced as a by-product during membrane-derived oligosaccharide (MDO) biosynthesis.</text>
</comment>
<feature type="transmembrane region" description="Helical" evidence="24">
    <location>
        <begin position="35"/>
        <end position="54"/>
    </location>
</feature>
<evidence type="ECO:0000256" key="21">
    <source>
        <dbReference type="PIRSR" id="PIRSR600829-2"/>
    </source>
</evidence>
<keyword evidence="18" id="KW-0594">Phospholipid biosynthesis</keyword>
<keyword evidence="5" id="KW-1003">Cell membrane</keyword>
<dbReference type="Proteomes" id="UP000243463">
    <property type="component" value="Unassembled WGS sequence"/>
</dbReference>